<dbReference type="CDD" id="cd03691">
    <property type="entry name" value="BipA_TypA_II"/>
    <property type="match status" value="1"/>
</dbReference>
<dbReference type="InterPro" id="IPR006298">
    <property type="entry name" value="BipA"/>
</dbReference>
<dbReference type="Pfam" id="PF21018">
    <property type="entry name" value="BipA_C"/>
    <property type="match status" value="1"/>
</dbReference>
<dbReference type="OrthoDB" id="364892at2759"/>
<dbReference type="GO" id="GO:0009507">
    <property type="term" value="C:chloroplast"/>
    <property type="evidence" value="ECO:0007669"/>
    <property type="project" value="UniProtKB-SubCell"/>
</dbReference>
<dbReference type="InterPro" id="IPR005225">
    <property type="entry name" value="Small_GTP-bd"/>
</dbReference>
<dbReference type="Gene3D" id="2.40.30.10">
    <property type="entry name" value="Translation factors"/>
    <property type="match status" value="1"/>
</dbReference>
<dbReference type="PANTHER" id="PTHR42908">
    <property type="entry name" value="TRANSLATION ELONGATION FACTOR-RELATED"/>
    <property type="match status" value="1"/>
</dbReference>
<dbReference type="Gene3D" id="2.40.50.250">
    <property type="entry name" value="bipa protein"/>
    <property type="match status" value="1"/>
</dbReference>
<dbReference type="FunFam" id="3.30.70.240:FF:000002">
    <property type="entry name" value="GTP-binding protein TypA"/>
    <property type="match status" value="1"/>
</dbReference>
<evidence type="ECO:0000256" key="1">
    <source>
        <dbReference type="ARBA" id="ARBA00004229"/>
    </source>
</evidence>
<dbReference type="InterPro" id="IPR035647">
    <property type="entry name" value="EFG_III/V"/>
</dbReference>
<dbReference type="Gene3D" id="3.40.50.300">
    <property type="entry name" value="P-loop containing nucleotide triphosphate hydrolases"/>
    <property type="match status" value="1"/>
</dbReference>
<dbReference type="InterPro" id="IPR047041">
    <property type="entry name" value="BipA_GTP-bd_dom"/>
</dbReference>
<feature type="domain" description="Tr-type G" evidence="5">
    <location>
        <begin position="79"/>
        <end position="274"/>
    </location>
</feature>
<name>A0A4D9D157_9STRA</name>
<dbReference type="CDD" id="cd03710">
    <property type="entry name" value="BipA_TypA_C"/>
    <property type="match status" value="1"/>
</dbReference>
<keyword evidence="3" id="KW-0342">GTP-binding</keyword>
<proteinExistence type="predicted"/>
<evidence type="ECO:0000256" key="3">
    <source>
        <dbReference type="ARBA" id="ARBA00023134"/>
    </source>
</evidence>
<keyword evidence="4" id="KW-0732">Signal</keyword>
<reference evidence="6 7" key="1">
    <citation type="submission" date="2019-01" db="EMBL/GenBank/DDBJ databases">
        <title>Nuclear Genome Assembly of the Microalgal Biofuel strain Nannochloropsis salina CCMP1776.</title>
        <authorList>
            <person name="Hovde B."/>
        </authorList>
    </citation>
    <scope>NUCLEOTIDE SEQUENCE [LARGE SCALE GENOMIC DNA]</scope>
    <source>
        <strain evidence="6 7">CCMP1776</strain>
    </source>
</reference>
<dbReference type="EMBL" id="SDOX01000021">
    <property type="protein sequence ID" value="TFJ83723.1"/>
    <property type="molecule type" value="Genomic_DNA"/>
</dbReference>
<dbReference type="Pfam" id="PF00009">
    <property type="entry name" value="GTP_EFTU"/>
    <property type="match status" value="1"/>
</dbReference>
<dbReference type="InterPro" id="IPR042116">
    <property type="entry name" value="TypA/BipA_C"/>
</dbReference>
<dbReference type="FunFam" id="3.30.70.870:FF:000003">
    <property type="entry name" value="GTP-binding protein TypA"/>
    <property type="match status" value="1"/>
</dbReference>
<dbReference type="PROSITE" id="PS00301">
    <property type="entry name" value="G_TR_1"/>
    <property type="match status" value="1"/>
</dbReference>
<dbReference type="Gene3D" id="3.30.70.240">
    <property type="match status" value="1"/>
</dbReference>
<dbReference type="CDD" id="cd01891">
    <property type="entry name" value="TypA_BipA"/>
    <property type="match status" value="1"/>
</dbReference>
<dbReference type="PROSITE" id="PS51722">
    <property type="entry name" value="G_TR_2"/>
    <property type="match status" value="1"/>
</dbReference>
<dbReference type="InterPro" id="IPR047043">
    <property type="entry name" value="BipA_III"/>
</dbReference>
<feature type="chain" id="PRO_5020024027" description="Tr-type G domain-containing protein" evidence="4">
    <location>
        <begin position="21"/>
        <end position="677"/>
    </location>
</feature>
<sequence length="677" mass="74452">MRGHQLITGLWLLLASTTTAFVGPVHRVQHSITKQSFGTQTCESSSCLGVSRRERTRMMAATLDAPPKSSAVEGMVARPDIRNIAIIAHVDHGKTTLVDAMLKQAQVFRENEKVQERIMDSNDQERERGITILAKNAAINYNGVKINIVDTPGHADFGGEVERVLGMVDGVLLVVDSVEGPKPQTRFVLKKALEMGHRVVVVVNKIDRPSARPDYVVDKTFDLFCDLNSSDEQLDFQIVYASALQGISGHEPDEMASDMVPLFDTIMKLPCPQVRAEGEDLIQMMVANIDYDSFKGKMGIGRILSGKMKKGQTVGIAKPDEPVRTGKLAELFCFDNLGRTPVEEASAGDIVMFSGITDFTIGDTIVDPRNPRPLTPITVEEPTVKMTFGVNKSPLAGQEGTLLTTRVIKDRLAKELEKNVALRVEDTDSADTYMVAGRGQMHLTVLIENMRREGFELWIGPPRVIEKVIDGVKCEPYESVEVTVPDEYMGGVVDLLAKRKGEMLSMGTALEDGAGYVEYLVPTRGMIGLRNAMLTATRGMAVMESSFHSYRPNCGEISSRDKGSLLAFETGDSTPFGIIGAQDRGQLFIEPKMKVYADMIVGVHQRPGDLKVNVCKVKALTNMRSATKEKTDGIQTPLELTLDAAVEYIADDELVEVTPQSIRMTKRPGWDKRKSSK</sequence>
<dbReference type="GO" id="GO:1990904">
    <property type="term" value="C:ribonucleoprotein complex"/>
    <property type="evidence" value="ECO:0007669"/>
    <property type="project" value="TreeGrafter"/>
</dbReference>
<dbReference type="Gene3D" id="3.30.70.870">
    <property type="entry name" value="Elongation Factor G (Translational Gtpase), domain 3"/>
    <property type="match status" value="1"/>
</dbReference>
<dbReference type="GO" id="GO:0003924">
    <property type="term" value="F:GTPase activity"/>
    <property type="evidence" value="ECO:0007669"/>
    <property type="project" value="InterPro"/>
</dbReference>
<dbReference type="GO" id="GO:0005525">
    <property type="term" value="F:GTP binding"/>
    <property type="evidence" value="ECO:0007669"/>
    <property type="project" value="UniProtKB-KW"/>
</dbReference>
<feature type="signal peptide" evidence="4">
    <location>
        <begin position="1"/>
        <end position="20"/>
    </location>
</feature>
<dbReference type="InterPro" id="IPR027417">
    <property type="entry name" value="P-loop_NTPase"/>
</dbReference>
<dbReference type="InterPro" id="IPR000640">
    <property type="entry name" value="EFG_V-like"/>
</dbReference>
<organism evidence="6 7">
    <name type="scientific">Nannochloropsis salina CCMP1776</name>
    <dbReference type="NCBI Taxonomy" id="1027361"/>
    <lineage>
        <taxon>Eukaryota</taxon>
        <taxon>Sar</taxon>
        <taxon>Stramenopiles</taxon>
        <taxon>Ochrophyta</taxon>
        <taxon>Eustigmatophyceae</taxon>
        <taxon>Eustigmatales</taxon>
        <taxon>Monodopsidaceae</taxon>
        <taxon>Microchloropsis</taxon>
        <taxon>Microchloropsis salina</taxon>
    </lineage>
</organism>
<dbReference type="FunFam" id="2.40.50.250:FF:000001">
    <property type="entry name" value="GTP-binding protein TypA"/>
    <property type="match status" value="1"/>
</dbReference>
<dbReference type="SUPFAM" id="SSF52540">
    <property type="entry name" value="P-loop containing nucleoside triphosphate hydrolases"/>
    <property type="match status" value="1"/>
</dbReference>
<dbReference type="Pfam" id="PF00679">
    <property type="entry name" value="EFG_C"/>
    <property type="match status" value="1"/>
</dbReference>
<dbReference type="GO" id="GO:0042254">
    <property type="term" value="P:ribosome biogenesis"/>
    <property type="evidence" value="ECO:0007669"/>
    <property type="project" value="UniProtKB-ARBA"/>
</dbReference>
<evidence type="ECO:0000256" key="2">
    <source>
        <dbReference type="ARBA" id="ARBA00022741"/>
    </source>
</evidence>
<dbReference type="PANTHER" id="PTHR42908:SF8">
    <property type="entry name" value="TR-TYPE G DOMAIN-CONTAINING PROTEIN"/>
    <property type="match status" value="1"/>
</dbReference>
<dbReference type="SUPFAM" id="SSF54980">
    <property type="entry name" value="EF-G C-terminal domain-like"/>
    <property type="match status" value="2"/>
</dbReference>
<dbReference type="InterPro" id="IPR009000">
    <property type="entry name" value="Transl_B-barrel_sf"/>
</dbReference>
<comment type="caution">
    <text evidence="6">The sequence shown here is derived from an EMBL/GenBank/DDBJ whole genome shotgun (WGS) entry which is preliminary data.</text>
</comment>
<dbReference type="Proteomes" id="UP000355283">
    <property type="component" value="Unassembled WGS sequence"/>
</dbReference>
<dbReference type="FunFam" id="2.40.30.10:FF:000016">
    <property type="entry name" value="GTP-binding protein TypA"/>
    <property type="match status" value="1"/>
</dbReference>
<keyword evidence="2" id="KW-0547">Nucleotide-binding</keyword>
<accession>A0A4D9D157</accession>
<dbReference type="NCBIfam" id="TIGR00231">
    <property type="entry name" value="small_GTP"/>
    <property type="match status" value="1"/>
</dbReference>
<evidence type="ECO:0000313" key="6">
    <source>
        <dbReference type="EMBL" id="TFJ83723.1"/>
    </source>
</evidence>
<dbReference type="AlphaFoldDB" id="A0A4D9D157"/>
<dbReference type="InterPro" id="IPR048876">
    <property type="entry name" value="BipA_C"/>
</dbReference>
<comment type="subcellular location">
    <subcellularLocation>
        <location evidence="1">Plastid</location>
        <location evidence="1">Chloroplast</location>
    </subcellularLocation>
</comment>
<protein>
    <recommendedName>
        <fullName evidence="5">Tr-type G domain-containing protein</fullName>
    </recommendedName>
</protein>
<dbReference type="FunFam" id="3.40.50.300:FF:000055">
    <property type="entry name" value="GTP-binding protein TypA"/>
    <property type="match status" value="1"/>
</dbReference>
<dbReference type="CDD" id="cd16263">
    <property type="entry name" value="BipA_III"/>
    <property type="match status" value="1"/>
</dbReference>
<dbReference type="SUPFAM" id="SSF50447">
    <property type="entry name" value="Translation proteins"/>
    <property type="match status" value="1"/>
</dbReference>
<gene>
    <name evidence="6" type="ORF">NSK_004827</name>
</gene>
<dbReference type="GO" id="GO:0005829">
    <property type="term" value="C:cytosol"/>
    <property type="evidence" value="ECO:0007669"/>
    <property type="project" value="TreeGrafter"/>
</dbReference>
<evidence type="ECO:0000256" key="4">
    <source>
        <dbReference type="SAM" id="SignalP"/>
    </source>
</evidence>
<evidence type="ECO:0000313" key="7">
    <source>
        <dbReference type="Proteomes" id="UP000355283"/>
    </source>
</evidence>
<dbReference type="GO" id="GO:0010467">
    <property type="term" value="P:gene expression"/>
    <property type="evidence" value="ECO:0007669"/>
    <property type="project" value="UniProtKB-ARBA"/>
</dbReference>
<keyword evidence="7" id="KW-1185">Reference proteome</keyword>
<dbReference type="InterPro" id="IPR047042">
    <property type="entry name" value="BipA_II"/>
</dbReference>
<dbReference type="InterPro" id="IPR053905">
    <property type="entry name" value="EF-G-like_DII"/>
</dbReference>
<dbReference type="InterPro" id="IPR031157">
    <property type="entry name" value="G_TR_CS"/>
</dbReference>
<dbReference type="InterPro" id="IPR000795">
    <property type="entry name" value="T_Tr_GTP-bd_dom"/>
</dbReference>
<dbReference type="InterPro" id="IPR035651">
    <property type="entry name" value="BipA_V"/>
</dbReference>
<dbReference type="GO" id="GO:0009409">
    <property type="term" value="P:response to cold"/>
    <property type="evidence" value="ECO:0007669"/>
    <property type="project" value="UniProtKB-ARBA"/>
</dbReference>
<dbReference type="NCBIfam" id="TIGR01394">
    <property type="entry name" value="TypA_BipA"/>
    <property type="match status" value="1"/>
</dbReference>
<evidence type="ECO:0000259" key="5">
    <source>
        <dbReference type="PROSITE" id="PS51722"/>
    </source>
</evidence>
<dbReference type="SMART" id="SM00838">
    <property type="entry name" value="EFG_C"/>
    <property type="match status" value="1"/>
</dbReference>
<dbReference type="PRINTS" id="PR00315">
    <property type="entry name" value="ELONGATNFCT"/>
</dbReference>
<dbReference type="Pfam" id="PF22042">
    <property type="entry name" value="EF-G_D2"/>
    <property type="match status" value="1"/>
</dbReference>